<evidence type="ECO:0000259" key="1">
    <source>
        <dbReference type="Pfam" id="PF13460"/>
    </source>
</evidence>
<dbReference type="RefSeq" id="WP_267622274.1">
    <property type="nucleotide sequence ID" value="NZ_JAODIW010000006.1"/>
</dbReference>
<evidence type="ECO:0000313" key="3">
    <source>
        <dbReference type="Proteomes" id="UP001595921"/>
    </source>
</evidence>
<dbReference type="Gene3D" id="3.40.50.720">
    <property type="entry name" value="NAD(P)-binding Rossmann-like Domain"/>
    <property type="match status" value="1"/>
</dbReference>
<evidence type="ECO:0000313" key="2">
    <source>
        <dbReference type="EMBL" id="MFC4357427.1"/>
    </source>
</evidence>
<feature type="domain" description="NAD(P)-binding" evidence="1">
    <location>
        <begin position="7"/>
        <end position="156"/>
    </location>
</feature>
<gene>
    <name evidence="2" type="ORF">ACFO0N_05615</name>
</gene>
<dbReference type="Pfam" id="PF13460">
    <property type="entry name" value="NAD_binding_10"/>
    <property type="match status" value="1"/>
</dbReference>
<name>A0ABD5P962_9EURY</name>
<dbReference type="Proteomes" id="UP001595921">
    <property type="component" value="Unassembled WGS sequence"/>
</dbReference>
<dbReference type="PANTHER" id="PTHR12126:SF11">
    <property type="entry name" value="NADH DEHYDROGENASE [UBIQUINONE] 1 ALPHA SUBCOMPLEX SUBUNIT 9, MITOCHONDRIAL"/>
    <property type="match status" value="1"/>
</dbReference>
<dbReference type="EMBL" id="JBHSDS010000003">
    <property type="protein sequence ID" value="MFC4357427.1"/>
    <property type="molecule type" value="Genomic_DNA"/>
</dbReference>
<dbReference type="InterPro" id="IPR036291">
    <property type="entry name" value="NAD(P)-bd_dom_sf"/>
</dbReference>
<dbReference type="InterPro" id="IPR051207">
    <property type="entry name" value="ComplexI_NDUFA9_subunit"/>
</dbReference>
<reference evidence="2 3" key="1">
    <citation type="journal article" date="2019" name="Int. J. Syst. Evol. Microbiol.">
        <title>The Global Catalogue of Microorganisms (GCM) 10K type strain sequencing project: providing services to taxonomists for standard genome sequencing and annotation.</title>
        <authorList>
            <consortium name="The Broad Institute Genomics Platform"/>
            <consortium name="The Broad Institute Genome Sequencing Center for Infectious Disease"/>
            <person name="Wu L."/>
            <person name="Ma J."/>
        </authorList>
    </citation>
    <scope>NUCLEOTIDE SEQUENCE [LARGE SCALE GENOMIC DNA]</scope>
    <source>
        <strain evidence="2 3">CGMCC 1.12553</strain>
    </source>
</reference>
<sequence length="332" mass="35749">MRVLVTGATGFVGSRLVPVLTERDHHITVLTRDADGYDGPADAVVEGDVLERGSFEAALADVDAAFYLIHSMGESGDEDFAETDRRAATNFRDAATEAGVGRVLYLSGLGDEEDEELSAHLASRREVERVLVEGSYELTVLRAAVVIGAGNTSFEVVSQLVRRFPVLVTPRWVRVDCQPIAAADVIAYLVGALESAETAGGVYDVGGPRVVTWRDLLTRTGRVGGWPTRVVPVSWLRPDHAARLAGLATELPGEVVRPLVKGLENEVVADDGDVRDLLPIPLDGYGLAIRRALVGHGIEATVDRVQAKLAEVEVSTPNTDERRRQRPLSDGE</sequence>
<accession>A0ABD5P962</accession>
<protein>
    <submittedName>
        <fullName evidence="2">NAD(P)H-binding protein</fullName>
    </submittedName>
</protein>
<proteinExistence type="predicted"/>
<keyword evidence="3" id="KW-1185">Reference proteome</keyword>
<comment type="caution">
    <text evidence="2">The sequence shown here is derived from an EMBL/GenBank/DDBJ whole genome shotgun (WGS) entry which is preliminary data.</text>
</comment>
<dbReference type="InterPro" id="IPR016040">
    <property type="entry name" value="NAD(P)-bd_dom"/>
</dbReference>
<organism evidence="2 3">
    <name type="scientific">Halobium salinum</name>
    <dbReference type="NCBI Taxonomy" id="1364940"/>
    <lineage>
        <taxon>Archaea</taxon>
        <taxon>Methanobacteriati</taxon>
        <taxon>Methanobacteriota</taxon>
        <taxon>Stenosarchaea group</taxon>
        <taxon>Halobacteria</taxon>
        <taxon>Halobacteriales</taxon>
        <taxon>Haloferacaceae</taxon>
        <taxon>Halobium</taxon>
    </lineage>
</organism>
<dbReference type="PANTHER" id="PTHR12126">
    <property type="entry name" value="NADH-UBIQUINONE OXIDOREDUCTASE 39 KDA SUBUNIT-RELATED"/>
    <property type="match status" value="1"/>
</dbReference>
<dbReference type="SUPFAM" id="SSF51735">
    <property type="entry name" value="NAD(P)-binding Rossmann-fold domains"/>
    <property type="match status" value="1"/>
</dbReference>
<dbReference type="AlphaFoldDB" id="A0ABD5P962"/>